<reference evidence="3 4" key="1">
    <citation type="submission" date="2024-03" db="EMBL/GenBank/DDBJ databases">
        <title>A high-quality draft genome sequence of Diaporthe vaccinii, a causative agent of upright dieback and viscid rot disease in cranberry plants.</title>
        <authorList>
            <person name="Sarrasin M."/>
            <person name="Lang B.F."/>
            <person name="Burger G."/>
        </authorList>
    </citation>
    <scope>NUCLEOTIDE SEQUENCE [LARGE SCALE GENOMIC DNA]</scope>
    <source>
        <strain evidence="3 4">IS7</strain>
    </source>
</reference>
<feature type="compositionally biased region" description="Pro residues" evidence="1">
    <location>
        <begin position="353"/>
        <end position="370"/>
    </location>
</feature>
<evidence type="ECO:0000313" key="3">
    <source>
        <dbReference type="EMBL" id="KAL2275813.1"/>
    </source>
</evidence>
<evidence type="ECO:0008006" key="5">
    <source>
        <dbReference type="Google" id="ProtNLM"/>
    </source>
</evidence>
<accession>A0ABR4E072</accession>
<dbReference type="EMBL" id="JBAWTH010000126">
    <property type="protein sequence ID" value="KAL2275813.1"/>
    <property type="molecule type" value="Genomic_DNA"/>
</dbReference>
<feature type="compositionally biased region" description="Low complexity" evidence="1">
    <location>
        <begin position="144"/>
        <end position="157"/>
    </location>
</feature>
<feature type="compositionally biased region" description="Gly residues" evidence="1">
    <location>
        <begin position="120"/>
        <end position="143"/>
    </location>
</feature>
<feature type="compositionally biased region" description="Pro residues" evidence="1">
    <location>
        <begin position="1"/>
        <end position="15"/>
    </location>
</feature>
<keyword evidence="2" id="KW-0812">Transmembrane</keyword>
<feature type="compositionally biased region" description="Basic and acidic residues" evidence="1">
    <location>
        <begin position="214"/>
        <end position="329"/>
    </location>
</feature>
<dbReference type="InterPro" id="IPR027512">
    <property type="entry name" value="EIF3A"/>
</dbReference>
<gene>
    <name evidence="3" type="ORF">FJTKL_01571</name>
</gene>
<name>A0ABR4E072_9PEZI</name>
<dbReference type="PANTHER" id="PTHR14005:SF0">
    <property type="entry name" value="EUKARYOTIC TRANSLATION INITIATION FACTOR 3 SUBUNIT A"/>
    <property type="match status" value="1"/>
</dbReference>
<feature type="compositionally biased region" description="Polar residues" evidence="1">
    <location>
        <begin position="198"/>
        <end position="213"/>
    </location>
</feature>
<keyword evidence="4" id="KW-1185">Reference proteome</keyword>
<feature type="region of interest" description="Disordered" evidence="1">
    <location>
        <begin position="600"/>
        <end position="619"/>
    </location>
</feature>
<dbReference type="Proteomes" id="UP001600888">
    <property type="component" value="Unassembled WGS sequence"/>
</dbReference>
<keyword evidence="2" id="KW-1133">Transmembrane helix</keyword>
<keyword evidence="2" id="KW-0472">Membrane</keyword>
<feature type="transmembrane region" description="Helical" evidence="2">
    <location>
        <begin position="60"/>
        <end position="81"/>
    </location>
</feature>
<sequence>MSGPPPPPPPPPPHGESPKTTSGSGSGLPPGKYDVFIIPEHSAGSGFLYLPSLRTNTNSFIAGFASALIMVVLGQSMAPAFQAWWANFQGMGNAGMLLLVIAVGLGAWSLGRQSTDGTGRDGAGGGGGFYSGGSSMPGGGGFSSAGSSPHSAHHGSPPGTGPHPDAHSPPPPPGGSKPSAKQSNGSYQRPPQPPPQPASSTKPQAETPKNSWQKARDEVRRKEEERKAKEAEEKRRAEAAQRLKELREKEARERAQREAERTRREQEAKDKLAQEQAARDKEAKEKEDKERREKEQREAREKELRERLAREREERRKKLEEDRRRREEAGSQARSTSSYAYSGVGEKTSPWPNGKPPTPSSPTKKPPPPTAKTFFGDDSDAYSYRPYDQPKRPARRASKSDMSESSWAPSQSTARTSPPPSVRGPYSTKDPDKIVIKAVYCFMNQFAKTPASQLVSGVGTVTDGLILRITTEGLFIDDDIRGVAQREWDVKAWTLKMVEVWCPVHFLTGAIAANSPSPTGSKSSSNPALSSNHISTAFFAKVVGGGARLRAAERGSPKSLSGDEADAYLADVLRSCKDSCRLGDCASKFAASNLPGSSGYNDDASSVTSGSTRVTNSTAQTGDWKAKGLHLLRATIRDQEGKRYMFVIGEEDGWKVAVGLQRLRRGTQVRALGVAGLSGLETKSTLEMLGWG</sequence>
<feature type="compositionally biased region" description="Low complexity" evidence="1">
    <location>
        <begin position="18"/>
        <end position="27"/>
    </location>
</feature>
<comment type="caution">
    <text evidence="3">The sequence shown here is derived from an EMBL/GenBank/DDBJ whole genome shotgun (WGS) entry which is preliminary data.</text>
</comment>
<feature type="region of interest" description="Disordered" evidence="1">
    <location>
        <begin position="1"/>
        <end position="27"/>
    </location>
</feature>
<evidence type="ECO:0000256" key="2">
    <source>
        <dbReference type="SAM" id="Phobius"/>
    </source>
</evidence>
<feature type="transmembrane region" description="Helical" evidence="2">
    <location>
        <begin position="93"/>
        <end position="111"/>
    </location>
</feature>
<proteinExistence type="predicted"/>
<protein>
    <recommendedName>
        <fullName evidence="5">Proline-rich protein RiP-15</fullName>
    </recommendedName>
</protein>
<organism evidence="3 4">
    <name type="scientific">Diaporthe vaccinii</name>
    <dbReference type="NCBI Taxonomy" id="105482"/>
    <lineage>
        <taxon>Eukaryota</taxon>
        <taxon>Fungi</taxon>
        <taxon>Dikarya</taxon>
        <taxon>Ascomycota</taxon>
        <taxon>Pezizomycotina</taxon>
        <taxon>Sordariomycetes</taxon>
        <taxon>Sordariomycetidae</taxon>
        <taxon>Diaporthales</taxon>
        <taxon>Diaporthaceae</taxon>
        <taxon>Diaporthe</taxon>
        <taxon>Diaporthe eres species complex</taxon>
    </lineage>
</organism>
<feature type="region of interest" description="Disordered" evidence="1">
    <location>
        <begin position="115"/>
        <end position="428"/>
    </location>
</feature>
<feature type="compositionally biased region" description="Polar residues" evidence="1">
    <location>
        <begin position="403"/>
        <end position="416"/>
    </location>
</feature>
<evidence type="ECO:0000313" key="4">
    <source>
        <dbReference type="Proteomes" id="UP001600888"/>
    </source>
</evidence>
<evidence type="ECO:0000256" key="1">
    <source>
        <dbReference type="SAM" id="MobiDB-lite"/>
    </source>
</evidence>
<dbReference type="PANTHER" id="PTHR14005">
    <property type="entry name" value="EUKARYOTIC TRANSLATION INITIATION FACTOR 3, THETA SUBUNIT"/>
    <property type="match status" value="1"/>
</dbReference>